<dbReference type="GeneID" id="94197145"/>
<name>A0AAV4LZY4_BABCB</name>
<reference evidence="1 2" key="1">
    <citation type="submission" date="2021-06" db="EMBL/GenBank/DDBJ databases">
        <title>Genome sequence of Babesia caballi.</title>
        <authorList>
            <person name="Yamagishi J."/>
            <person name="Kidaka T."/>
            <person name="Ochi A."/>
        </authorList>
    </citation>
    <scope>NUCLEOTIDE SEQUENCE [LARGE SCALE GENOMIC DNA]</scope>
    <source>
        <strain evidence="1">USDA-D6B2</strain>
    </source>
</reference>
<evidence type="ECO:0000313" key="2">
    <source>
        <dbReference type="Proteomes" id="UP001497744"/>
    </source>
</evidence>
<protein>
    <submittedName>
        <fullName evidence="1">Uncharacterized protein</fullName>
    </submittedName>
</protein>
<dbReference type="Proteomes" id="UP001497744">
    <property type="component" value="Unassembled WGS sequence"/>
</dbReference>
<keyword evidence="2" id="KW-1185">Reference proteome</keyword>
<dbReference type="RefSeq" id="XP_067717733.1">
    <property type="nucleotide sequence ID" value="XM_067861632.1"/>
</dbReference>
<comment type="caution">
    <text evidence="1">The sequence shown here is derived from an EMBL/GenBank/DDBJ whole genome shotgun (WGS) entry which is preliminary data.</text>
</comment>
<dbReference type="AlphaFoldDB" id="A0AAV4LZY4"/>
<evidence type="ECO:0000313" key="1">
    <source>
        <dbReference type="EMBL" id="GIX65664.1"/>
    </source>
</evidence>
<gene>
    <name evidence="1" type="ORF">BcabD6B2_50990</name>
</gene>
<organism evidence="1 2">
    <name type="scientific">Babesia caballi</name>
    <dbReference type="NCBI Taxonomy" id="5871"/>
    <lineage>
        <taxon>Eukaryota</taxon>
        <taxon>Sar</taxon>
        <taxon>Alveolata</taxon>
        <taxon>Apicomplexa</taxon>
        <taxon>Aconoidasida</taxon>
        <taxon>Piroplasmida</taxon>
        <taxon>Babesiidae</taxon>
        <taxon>Babesia</taxon>
    </lineage>
</organism>
<sequence>MEDVALPDALNRAYIVAAAGLFWTCSGLSANINTWYREKLPENLSDAELELLVMATQAYRVLGVTAHLTRTLPTVMHVESELKNKTLIRSINYQDVLKKIENVMHIVRSQAEAVEQLCEDSDSNCTTSAPISKSNWYFYVEFPKIWLGPLQMIYNALKLNNPKVLPAKLFVTRLQQFGTLQFYNTRHTDVVKAIGTTFYMELFKKSAMSVVEDLFDSILGAVDNEQRALLQPLFDLYYLSLDFKNIA</sequence>
<accession>A0AAV4LZY4</accession>
<proteinExistence type="predicted"/>
<dbReference type="EMBL" id="BPLF01000005">
    <property type="protein sequence ID" value="GIX65664.1"/>
    <property type="molecule type" value="Genomic_DNA"/>
</dbReference>